<organism evidence="2 3">
    <name type="scientific">Legionella maioricensis</name>
    <dbReference type="NCBI Taxonomy" id="2896528"/>
    <lineage>
        <taxon>Bacteria</taxon>
        <taxon>Pseudomonadati</taxon>
        <taxon>Pseudomonadota</taxon>
        <taxon>Gammaproteobacteria</taxon>
        <taxon>Legionellales</taxon>
        <taxon>Legionellaceae</taxon>
        <taxon>Legionella</taxon>
    </lineage>
</organism>
<feature type="region of interest" description="Disordered" evidence="1">
    <location>
        <begin position="1"/>
        <end position="21"/>
    </location>
</feature>
<dbReference type="AlphaFoldDB" id="A0A9X2CZG0"/>
<sequence length="110" mass="12859">MKQVDNSPLHSASDEMDNDTQQAKAFKKNIINKLSMMREGIQPLLYDKVRPERNEYLQRANFLYALMLKIKDEYKSGDNPLDFVNSLEREYPLATKTINDVKNMPEMQSD</sequence>
<name>A0A9X2CZG0_9GAMM</name>
<feature type="compositionally biased region" description="Polar residues" evidence="1">
    <location>
        <begin position="1"/>
        <end position="10"/>
    </location>
</feature>
<comment type="caution">
    <text evidence="2">The sequence shown here is derived from an EMBL/GenBank/DDBJ whole genome shotgun (WGS) entry which is preliminary data.</text>
</comment>
<dbReference type="RefSeq" id="WP_250421024.1">
    <property type="nucleotide sequence ID" value="NZ_JAJKBJ010000004.1"/>
</dbReference>
<dbReference type="Proteomes" id="UP001139721">
    <property type="component" value="Unassembled WGS sequence"/>
</dbReference>
<keyword evidence="3" id="KW-1185">Reference proteome</keyword>
<evidence type="ECO:0000313" key="2">
    <source>
        <dbReference type="EMBL" id="MCL9683519.1"/>
    </source>
</evidence>
<evidence type="ECO:0000313" key="3">
    <source>
        <dbReference type="Proteomes" id="UP001139721"/>
    </source>
</evidence>
<dbReference type="EMBL" id="JAJKBJ010000004">
    <property type="protein sequence ID" value="MCL9683519.1"/>
    <property type="molecule type" value="Genomic_DNA"/>
</dbReference>
<protein>
    <submittedName>
        <fullName evidence="2">Uncharacterized protein</fullName>
    </submittedName>
</protein>
<gene>
    <name evidence="2" type="ORF">LOX96_05400</name>
</gene>
<proteinExistence type="predicted"/>
<accession>A0A9X2CZG0</accession>
<reference evidence="2" key="1">
    <citation type="submission" date="2021-11" db="EMBL/GenBank/DDBJ databases">
        <title>Legionella maioricencis sp. nov., a new species isolated from hot water samples in Mallorca.</title>
        <authorList>
            <person name="Crespi S."/>
            <person name="Drasar V."/>
            <person name="Salva-Serra F."/>
            <person name="Jaen-Luchoro D."/>
            <person name="Pineiro-Iglesias B."/>
            <person name="Aliaga F."/>
            <person name="Fernandez-Juarez V."/>
            <person name="Coll G."/>
            <person name="Moore E.R.B."/>
            <person name="Bennasar-Figueras A."/>
        </authorList>
    </citation>
    <scope>NUCLEOTIDE SEQUENCE</scope>
    <source>
        <strain evidence="2">HCPI-6</strain>
    </source>
</reference>
<evidence type="ECO:0000256" key="1">
    <source>
        <dbReference type="SAM" id="MobiDB-lite"/>
    </source>
</evidence>